<name>A0A367YWW9_9ACTN</name>
<protein>
    <submittedName>
        <fullName evidence="2">Uncharacterized protein</fullName>
    </submittedName>
</protein>
<dbReference type="Proteomes" id="UP000252770">
    <property type="component" value="Unassembled WGS sequence"/>
</dbReference>
<evidence type="ECO:0000256" key="1">
    <source>
        <dbReference type="SAM" id="MobiDB-lite"/>
    </source>
</evidence>
<evidence type="ECO:0000313" key="3">
    <source>
        <dbReference type="Proteomes" id="UP000252770"/>
    </source>
</evidence>
<keyword evidence="3" id="KW-1185">Reference proteome</keyword>
<proteinExistence type="predicted"/>
<gene>
    <name evidence="2" type="ORF">DT076_06600</name>
</gene>
<dbReference type="AlphaFoldDB" id="A0A367YWW9"/>
<comment type="caution">
    <text evidence="2">The sequence shown here is derived from an EMBL/GenBank/DDBJ whole genome shotgun (WGS) entry which is preliminary data.</text>
</comment>
<sequence length="84" mass="9169">MSEHDADAPLPDWLADASAEPVPADVLRRMLGTVEAEVQRRAEGETTRERAAAIAASLERTNRGTYGINVPRRPTVPHAEHRTG</sequence>
<organism evidence="2 3">
    <name type="scientific">Desertihabitans brevis</name>
    <dbReference type="NCBI Taxonomy" id="2268447"/>
    <lineage>
        <taxon>Bacteria</taxon>
        <taxon>Bacillati</taxon>
        <taxon>Actinomycetota</taxon>
        <taxon>Actinomycetes</taxon>
        <taxon>Propionibacteriales</taxon>
        <taxon>Propionibacteriaceae</taxon>
        <taxon>Desertihabitans</taxon>
    </lineage>
</organism>
<dbReference type="EMBL" id="QOUI01000003">
    <property type="protein sequence ID" value="RCK70318.1"/>
    <property type="molecule type" value="Genomic_DNA"/>
</dbReference>
<dbReference type="RefSeq" id="WP_114125860.1">
    <property type="nucleotide sequence ID" value="NZ_QOUI01000003.1"/>
</dbReference>
<feature type="region of interest" description="Disordered" evidence="1">
    <location>
        <begin position="64"/>
        <end position="84"/>
    </location>
</feature>
<accession>A0A367YWW9</accession>
<evidence type="ECO:0000313" key="2">
    <source>
        <dbReference type="EMBL" id="RCK70318.1"/>
    </source>
</evidence>
<reference evidence="2 3" key="1">
    <citation type="submission" date="2018-07" db="EMBL/GenBank/DDBJ databases">
        <title>Desertimonas flava gen. nov. sp. nov.</title>
        <authorList>
            <person name="Liu S."/>
        </authorList>
    </citation>
    <scope>NUCLEOTIDE SEQUENCE [LARGE SCALE GENOMIC DNA]</scope>
    <source>
        <strain evidence="2 3">16Sb5-5</strain>
    </source>
</reference>